<dbReference type="EMBL" id="FNAN01000005">
    <property type="protein sequence ID" value="SDE54358.1"/>
    <property type="molecule type" value="Genomic_DNA"/>
</dbReference>
<name>A0A1G7DS97_9BACT</name>
<gene>
    <name evidence="2" type="ORF">SAMN04487996_105328</name>
</gene>
<protein>
    <recommendedName>
        <fullName evidence="4">Dialkylrecorsinol condensing enzyme</fullName>
    </recommendedName>
</protein>
<keyword evidence="1" id="KW-0472">Membrane</keyword>
<proteinExistence type="predicted"/>
<dbReference type="RefSeq" id="WP_090148913.1">
    <property type="nucleotide sequence ID" value="NZ_FNAN01000005.1"/>
</dbReference>
<evidence type="ECO:0000256" key="1">
    <source>
        <dbReference type="SAM" id="Phobius"/>
    </source>
</evidence>
<dbReference type="Gene3D" id="3.40.50.360">
    <property type="match status" value="1"/>
</dbReference>
<organism evidence="2 3">
    <name type="scientific">Dyadobacter soli</name>
    <dbReference type="NCBI Taxonomy" id="659014"/>
    <lineage>
        <taxon>Bacteria</taxon>
        <taxon>Pseudomonadati</taxon>
        <taxon>Bacteroidota</taxon>
        <taxon>Cytophagia</taxon>
        <taxon>Cytophagales</taxon>
        <taxon>Spirosomataceae</taxon>
        <taxon>Dyadobacter</taxon>
    </lineage>
</organism>
<keyword evidence="3" id="KW-1185">Reference proteome</keyword>
<dbReference type="AlphaFoldDB" id="A0A1G7DS97"/>
<evidence type="ECO:0000313" key="3">
    <source>
        <dbReference type="Proteomes" id="UP000198748"/>
    </source>
</evidence>
<dbReference type="InterPro" id="IPR029039">
    <property type="entry name" value="Flavoprotein-like_sf"/>
</dbReference>
<dbReference type="STRING" id="659014.SAMN04487996_105328"/>
<accession>A0A1G7DS97</accession>
<evidence type="ECO:0008006" key="4">
    <source>
        <dbReference type="Google" id="ProtNLM"/>
    </source>
</evidence>
<evidence type="ECO:0000313" key="2">
    <source>
        <dbReference type="EMBL" id="SDE54358.1"/>
    </source>
</evidence>
<keyword evidence="1" id="KW-1133">Transmembrane helix</keyword>
<sequence>MKNILVVNYSQSGQLNEIIDQFLKPFEPETVERLEIFPARPFVFPWTSDEFFDKMPECVQEDVIELQPLHFGAERYDLIVMGYQPWFLSPSLPITALLHNPGFKARVGGGTPIVTVIGGRNMWLNSQESIKKLIADAGGKLVGNIPLMDRVSNLVSAVTILHWMLTGRKDRKWGILPKPGVSDEDIQSASRFGAIVKKAYDNREYAGLQKEIMATGLINIPTDILFIEGRAKKLFRIWANLIKTKGTTPEKRKRLVGFFKYYLLVALFMVAPVLVTAYRLLIAPFAANAIKKKKEYFCGVETKS</sequence>
<dbReference type="Proteomes" id="UP000198748">
    <property type="component" value="Unassembled WGS sequence"/>
</dbReference>
<feature type="transmembrane region" description="Helical" evidence="1">
    <location>
        <begin position="261"/>
        <end position="281"/>
    </location>
</feature>
<reference evidence="3" key="1">
    <citation type="submission" date="2016-10" db="EMBL/GenBank/DDBJ databases">
        <authorList>
            <person name="Varghese N."/>
            <person name="Submissions S."/>
        </authorList>
    </citation>
    <scope>NUCLEOTIDE SEQUENCE [LARGE SCALE GENOMIC DNA]</scope>
    <source>
        <strain evidence="3">DSM 25329</strain>
    </source>
</reference>
<keyword evidence="1" id="KW-0812">Transmembrane</keyword>
<dbReference type="OrthoDB" id="4547866at2"/>